<dbReference type="Proteomes" id="UP000199302">
    <property type="component" value="Unassembled WGS sequence"/>
</dbReference>
<proteinExistence type="predicted"/>
<accession>A0A1I6EJW1</accession>
<evidence type="ECO:0000313" key="2">
    <source>
        <dbReference type="Proteomes" id="UP000199302"/>
    </source>
</evidence>
<dbReference type="EMBL" id="FOYI01000013">
    <property type="protein sequence ID" value="SFR17985.1"/>
    <property type="molecule type" value="Genomic_DNA"/>
</dbReference>
<evidence type="ECO:0000313" key="1">
    <source>
        <dbReference type="EMBL" id="SFR17985.1"/>
    </source>
</evidence>
<dbReference type="STRING" id="871652.SAMN04515673_11329"/>
<dbReference type="OrthoDB" id="6385276at2"/>
<keyword evidence="2" id="KW-1185">Reference proteome</keyword>
<dbReference type="RefSeq" id="WP_092082122.1">
    <property type="nucleotide sequence ID" value="NZ_FOYI01000013.1"/>
</dbReference>
<gene>
    <name evidence="1" type="ORF">SAMN04515673_11329</name>
</gene>
<organism evidence="1 2">
    <name type="scientific">Poseidonocella sedimentorum</name>
    <dbReference type="NCBI Taxonomy" id="871652"/>
    <lineage>
        <taxon>Bacteria</taxon>
        <taxon>Pseudomonadati</taxon>
        <taxon>Pseudomonadota</taxon>
        <taxon>Alphaproteobacteria</taxon>
        <taxon>Rhodobacterales</taxon>
        <taxon>Roseobacteraceae</taxon>
        <taxon>Poseidonocella</taxon>
    </lineage>
</organism>
<name>A0A1I6EJW1_9RHOB</name>
<sequence length="170" mass="17663">MNRALPLFAIGLIFGGGLGFTLAAGYGITFDGHDHGDPAHHGAAAQAPHASHDHGALIEVAPAGRPTLDLEIFPDPSNGWNLKLITENFTFAPQNASRANASGEGHAHVYANGVKLGRVYGNWVHLDGLPQGEVDITVSLNANDHSGLAVNGAPIAASVTIENRARANLK</sequence>
<dbReference type="AlphaFoldDB" id="A0A1I6EJW1"/>
<reference evidence="1 2" key="1">
    <citation type="submission" date="2016-10" db="EMBL/GenBank/DDBJ databases">
        <authorList>
            <person name="de Groot N.N."/>
        </authorList>
    </citation>
    <scope>NUCLEOTIDE SEQUENCE [LARGE SCALE GENOMIC DNA]</scope>
    <source>
        <strain evidence="2">KMM 9023,NRIC 0796,JCM 17311,KCTC 23692</strain>
    </source>
</reference>
<protein>
    <submittedName>
        <fullName evidence="1">Uncharacterized protein</fullName>
    </submittedName>
</protein>